<organism evidence="1 2">
    <name type="scientific">Thermogemmatispora aurantia</name>
    <dbReference type="NCBI Taxonomy" id="2045279"/>
    <lineage>
        <taxon>Bacteria</taxon>
        <taxon>Bacillati</taxon>
        <taxon>Chloroflexota</taxon>
        <taxon>Ktedonobacteria</taxon>
        <taxon>Thermogemmatisporales</taxon>
        <taxon>Thermogemmatisporaceae</taxon>
        <taxon>Thermogemmatispora</taxon>
    </lineage>
</organism>
<reference evidence="1 2" key="1">
    <citation type="journal article" date="2019" name="Int. J. Syst. Evol. Microbiol.">
        <title>Thermogemmatispora aurantia sp. nov. and Thermogemmatispora argillosa sp. nov., within the class Ktedonobacteria, and emended description of the genus Thermogemmatispora.</title>
        <authorList>
            <person name="Zheng Y."/>
            <person name="Wang C.M."/>
            <person name="Sakai Y."/>
            <person name="Abe K."/>
            <person name="Yokota A."/>
            <person name="Yabe S."/>
        </authorList>
    </citation>
    <scope>NUCLEOTIDE SEQUENCE [LARGE SCALE GENOMIC DNA]</scope>
    <source>
        <strain evidence="1 2">A1-2</strain>
    </source>
</reference>
<dbReference type="AlphaFoldDB" id="A0A5J4K2D1"/>
<comment type="caution">
    <text evidence="1">The sequence shown here is derived from an EMBL/GenBank/DDBJ whole genome shotgun (WGS) entry which is preliminary data.</text>
</comment>
<sequence>MLLVLLIVAVVLLIVGGIIAVWTLRSYRKTTAAGHYGLSGEGEGQAARF</sequence>
<evidence type="ECO:0000313" key="2">
    <source>
        <dbReference type="Proteomes" id="UP000334820"/>
    </source>
</evidence>
<accession>A0A5J4K2D1</accession>
<proteinExistence type="predicted"/>
<gene>
    <name evidence="1" type="ORF">KTAU_05130</name>
</gene>
<name>A0A5J4K2D1_9CHLR</name>
<dbReference type="EMBL" id="BKZV01000001">
    <property type="protein sequence ID" value="GER81875.1"/>
    <property type="molecule type" value="Genomic_DNA"/>
</dbReference>
<dbReference type="Proteomes" id="UP000334820">
    <property type="component" value="Unassembled WGS sequence"/>
</dbReference>
<evidence type="ECO:0000313" key="1">
    <source>
        <dbReference type="EMBL" id="GER81875.1"/>
    </source>
</evidence>
<protein>
    <submittedName>
        <fullName evidence="1">Uncharacterized protein</fullName>
    </submittedName>
</protein>
<keyword evidence="2" id="KW-1185">Reference proteome</keyword>